<evidence type="ECO:0000256" key="1">
    <source>
        <dbReference type="SAM" id="Phobius"/>
    </source>
</evidence>
<name>A0A4Z2H1Q7_9TELE</name>
<dbReference type="Proteomes" id="UP000314294">
    <property type="component" value="Unassembled WGS sequence"/>
</dbReference>
<comment type="caution">
    <text evidence="2">The sequence shown here is derived from an EMBL/GenBank/DDBJ whole genome shotgun (WGS) entry which is preliminary data.</text>
</comment>
<protein>
    <submittedName>
        <fullName evidence="2">Uncharacterized protein</fullName>
    </submittedName>
</protein>
<dbReference type="AlphaFoldDB" id="A0A4Z2H1Q7"/>
<reference evidence="2 3" key="1">
    <citation type="submission" date="2019-03" db="EMBL/GenBank/DDBJ databases">
        <title>First draft genome of Liparis tanakae, snailfish: a comprehensive survey of snailfish specific genes.</title>
        <authorList>
            <person name="Kim W."/>
            <person name="Song I."/>
            <person name="Jeong J.-H."/>
            <person name="Kim D."/>
            <person name="Kim S."/>
            <person name="Ryu S."/>
            <person name="Song J.Y."/>
            <person name="Lee S.K."/>
        </authorList>
    </citation>
    <scope>NUCLEOTIDE SEQUENCE [LARGE SCALE GENOMIC DNA]</scope>
    <source>
        <tissue evidence="2">Muscle</tissue>
    </source>
</reference>
<proteinExistence type="predicted"/>
<feature type="transmembrane region" description="Helical" evidence="1">
    <location>
        <begin position="219"/>
        <end position="242"/>
    </location>
</feature>
<keyword evidence="1" id="KW-0472">Membrane</keyword>
<feature type="transmembrane region" description="Helical" evidence="1">
    <location>
        <begin position="190"/>
        <end position="207"/>
    </location>
</feature>
<keyword evidence="3" id="KW-1185">Reference proteome</keyword>
<sequence length="252" mass="28033">MSVTHGTKPSPCWSKSPCANAISHQIIPKRSQLHRKDMVKMMSVWSHFKSTRVVKTSCKNRPCSRMLVCATLQVPFLATNRAFPGMRAPHVALQIRRSTPANSLGGILLPAPQLSRSLTPTDTQGRDEPHLPVPLRIDPRPPFLCYLSARTKEVKTLSSLASRAWGLSYSRMMPRFITITRSAFRMSRPVFLAVVFLAVVSLINRSAGFPGGRCRVIPLTLTVAMSMDAVASSMMRMLLFLTKARARQNSCR</sequence>
<keyword evidence="1" id="KW-0812">Transmembrane</keyword>
<gene>
    <name evidence="2" type="ORF">EYF80_029983</name>
</gene>
<accession>A0A4Z2H1Q7</accession>
<organism evidence="2 3">
    <name type="scientific">Liparis tanakae</name>
    <name type="common">Tanaka's snailfish</name>
    <dbReference type="NCBI Taxonomy" id="230148"/>
    <lineage>
        <taxon>Eukaryota</taxon>
        <taxon>Metazoa</taxon>
        <taxon>Chordata</taxon>
        <taxon>Craniata</taxon>
        <taxon>Vertebrata</taxon>
        <taxon>Euteleostomi</taxon>
        <taxon>Actinopterygii</taxon>
        <taxon>Neopterygii</taxon>
        <taxon>Teleostei</taxon>
        <taxon>Neoteleostei</taxon>
        <taxon>Acanthomorphata</taxon>
        <taxon>Eupercaria</taxon>
        <taxon>Perciformes</taxon>
        <taxon>Cottioidei</taxon>
        <taxon>Cottales</taxon>
        <taxon>Liparidae</taxon>
        <taxon>Liparis</taxon>
    </lineage>
</organism>
<keyword evidence="1" id="KW-1133">Transmembrane helix</keyword>
<dbReference type="EMBL" id="SRLO01000348">
    <property type="protein sequence ID" value="TNN59798.1"/>
    <property type="molecule type" value="Genomic_DNA"/>
</dbReference>
<evidence type="ECO:0000313" key="3">
    <source>
        <dbReference type="Proteomes" id="UP000314294"/>
    </source>
</evidence>
<evidence type="ECO:0000313" key="2">
    <source>
        <dbReference type="EMBL" id="TNN59798.1"/>
    </source>
</evidence>